<keyword evidence="7" id="KW-1185">Reference proteome</keyword>
<comment type="caution">
    <text evidence="6">The sequence shown here is derived from an EMBL/GenBank/DDBJ whole genome shotgun (WGS) entry which is preliminary data.</text>
</comment>
<dbReference type="Gene3D" id="3.40.50.1010">
    <property type="entry name" value="5'-nuclease"/>
    <property type="match status" value="1"/>
</dbReference>
<evidence type="ECO:0000256" key="5">
    <source>
        <dbReference type="ARBA" id="ARBA00022842"/>
    </source>
</evidence>
<dbReference type="AlphaFoldDB" id="A0AAE4T1W8"/>
<evidence type="ECO:0000313" key="6">
    <source>
        <dbReference type="EMBL" id="MDV3103537.1"/>
    </source>
</evidence>
<name>A0AAE4T1W8_9EURY</name>
<dbReference type="GO" id="GO:0046872">
    <property type="term" value="F:metal ion binding"/>
    <property type="evidence" value="ECO:0007669"/>
    <property type="project" value="UniProtKB-KW"/>
</dbReference>
<organism evidence="6 7">
    <name type="scientific">Thermococcus waiotapuensis</name>
    <dbReference type="NCBI Taxonomy" id="90909"/>
    <lineage>
        <taxon>Archaea</taxon>
        <taxon>Methanobacteriati</taxon>
        <taxon>Methanobacteriota</taxon>
        <taxon>Thermococci</taxon>
        <taxon>Thermococcales</taxon>
        <taxon>Thermococcaceae</taxon>
        <taxon>Thermococcus</taxon>
    </lineage>
</organism>
<keyword evidence="1" id="KW-1277">Toxin-antitoxin system</keyword>
<keyword evidence="4" id="KW-0378">Hydrolase</keyword>
<evidence type="ECO:0000256" key="1">
    <source>
        <dbReference type="ARBA" id="ARBA00022649"/>
    </source>
</evidence>
<keyword evidence="2" id="KW-0540">Nuclease</keyword>
<proteinExistence type="predicted"/>
<evidence type="ECO:0000313" key="7">
    <source>
        <dbReference type="Proteomes" id="UP001245683"/>
    </source>
</evidence>
<dbReference type="PANTHER" id="PTHR42740:SF1">
    <property type="entry name" value="RIBONUCLEASE VAPC3"/>
    <property type="match status" value="1"/>
</dbReference>
<keyword evidence="5" id="KW-0460">Magnesium</keyword>
<dbReference type="InterPro" id="IPR051749">
    <property type="entry name" value="PINc/VapC_TA_RNase"/>
</dbReference>
<evidence type="ECO:0000256" key="4">
    <source>
        <dbReference type="ARBA" id="ARBA00022801"/>
    </source>
</evidence>
<dbReference type="RefSeq" id="WP_315340342.1">
    <property type="nucleotide sequence ID" value="NZ_JAVDZE010000001.1"/>
</dbReference>
<reference evidence="6 7" key="1">
    <citation type="submission" date="2023-08" db="EMBL/GenBank/DDBJ databases">
        <title>Draft genome sequence of Thermococcus waiotapuensis WT1T, a thermophilic sulphur-dependent archaeon from order Thermococcales.</title>
        <authorList>
            <person name="Manners S.H."/>
            <person name="Carere C.R."/>
            <person name="Dhami M.K."/>
            <person name="Dobson R.C.J."/>
            <person name="Stott M.B."/>
        </authorList>
    </citation>
    <scope>NUCLEOTIDE SEQUENCE [LARGE SCALE GENOMIC DNA]</scope>
    <source>
        <strain evidence="6 7">WT1</strain>
    </source>
</reference>
<sequence length="108" mass="12034">MEEDLYDTNVLIEALKSRKKLNGYTTILNIVEFPRGLELGLTVITPTLEDYLLAIKISQAMVKKGTPVPAISAVVAAVAINRKLKLVARDKHFGWIKEEFEGLDLHSV</sequence>
<gene>
    <name evidence="6" type="ORF">RBI02_03115</name>
</gene>
<protein>
    <submittedName>
        <fullName evidence="6">PIN domain-containing protein</fullName>
    </submittedName>
</protein>
<dbReference type="GO" id="GO:0004540">
    <property type="term" value="F:RNA nuclease activity"/>
    <property type="evidence" value="ECO:0007669"/>
    <property type="project" value="TreeGrafter"/>
</dbReference>
<dbReference type="InterPro" id="IPR029060">
    <property type="entry name" value="PIN-like_dom_sf"/>
</dbReference>
<dbReference type="Proteomes" id="UP001245683">
    <property type="component" value="Unassembled WGS sequence"/>
</dbReference>
<dbReference type="PANTHER" id="PTHR42740">
    <property type="entry name" value="RIBONUCLEASE VAPC3"/>
    <property type="match status" value="1"/>
</dbReference>
<dbReference type="GO" id="GO:0016787">
    <property type="term" value="F:hydrolase activity"/>
    <property type="evidence" value="ECO:0007669"/>
    <property type="project" value="UniProtKB-KW"/>
</dbReference>
<evidence type="ECO:0000256" key="3">
    <source>
        <dbReference type="ARBA" id="ARBA00022723"/>
    </source>
</evidence>
<evidence type="ECO:0000256" key="2">
    <source>
        <dbReference type="ARBA" id="ARBA00022722"/>
    </source>
</evidence>
<dbReference type="SUPFAM" id="SSF88723">
    <property type="entry name" value="PIN domain-like"/>
    <property type="match status" value="1"/>
</dbReference>
<keyword evidence="3" id="KW-0479">Metal-binding</keyword>
<accession>A0AAE4T1W8</accession>
<dbReference type="EMBL" id="JAVDZE010000001">
    <property type="protein sequence ID" value="MDV3103537.1"/>
    <property type="molecule type" value="Genomic_DNA"/>
</dbReference>